<dbReference type="AlphaFoldDB" id="W6MQC5"/>
<dbReference type="EMBL" id="HG793130">
    <property type="protein sequence ID" value="CDK28896.1"/>
    <property type="molecule type" value="Genomic_DNA"/>
</dbReference>
<dbReference type="InterPro" id="IPR007219">
    <property type="entry name" value="XnlR_reg_dom"/>
</dbReference>
<reference evidence="6" key="2">
    <citation type="submission" date="2014-02" db="EMBL/GenBank/DDBJ databases">
        <title>Complete DNA sequence of /Kuraishia capsulata/ illustrates novel genomic features among budding yeasts (/Saccharomycotina/).</title>
        <authorList>
            <person name="Morales L."/>
            <person name="Noel B."/>
            <person name="Porcel B."/>
            <person name="Marcet-Houben M."/>
            <person name="Hullo M-F."/>
            <person name="Sacerdot C."/>
            <person name="Tekaia F."/>
            <person name="Leh-Louis V."/>
            <person name="Despons L."/>
            <person name="Khanna V."/>
            <person name="Aury J-M."/>
            <person name="Barbe V."/>
            <person name="Couloux A."/>
            <person name="Labadie K."/>
            <person name="Pelletier E."/>
            <person name="Souciet J-L."/>
            <person name="Boekhout T."/>
            <person name="Gabaldon T."/>
            <person name="Wincker P."/>
            <person name="Dujon B."/>
        </authorList>
    </citation>
    <scope>NUCLEOTIDE SEQUENCE</scope>
    <source>
        <strain evidence="6">CBS 1993</strain>
    </source>
</reference>
<dbReference type="PANTHER" id="PTHR47424">
    <property type="entry name" value="REGULATORY PROTEIN GAL4"/>
    <property type="match status" value="1"/>
</dbReference>
<evidence type="ECO:0000259" key="5">
    <source>
        <dbReference type="SMART" id="SM00906"/>
    </source>
</evidence>
<dbReference type="SMART" id="SM00906">
    <property type="entry name" value="Fungal_trans"/>
    <property type="match status" value="1"/>
</dbReference>
<dbReference type="GeneID" id="34522274"/>
<gene>
    <name evidence="6" type="ORF">KUCA_T00004881001</name>
</gene>
<evidence type="ECO:0000256" key="2">
    <source>
        <dbReference type="ARBA" id="ARBA00023163"/>
    </source>
</evidence>
<name>W6MQC5_9ASCO</name>
<reference evidence="6" key="1">
    <citation type="submission" date="2013-12" db="EMBL/GenBank/DDBJ databases">
        <authorList>
            <person name="Genoscope - CEA"/>
        </authorList>
    </citation>
    <scope>NUCLEOTIDE SEQUENCE</scope>
    <source>
        <strain evidence="6">CBS 1993</strain>
    </source>
</reference>
<keyword evidence="2" id="KW-0804">Transcription</keyword>
<dbReference type="GO" id="GO:0003677">
    <property type="term" value="F:DNA binding"/>
    <property type="evidence" value="ECO:0007669"/>
    <property type="project" value="InterPro"/>
</dbReference>
<evidence type="ECO:0000313" key="7">
    <source>
        <dbReference type="Proteomes" id="UP000019384"/>
    </source>
</evidence>
<dbReference type="OrthoDB" id="2123952at2759"/>
<dbReference type="HOGENOM" id="CLU_466213_0_0_1"/>
<evidence type="ECO:0000256" key="4">
    <source>
        <dbReference type="SAM" id="MobiDB-lite"/>
    </source>
</evidence>
<organism evidence="6 7">
    <name type="scientific">Kuraishia capsulata CBS 1993</name>
    <dbReference type="NCBI Taxonomy" id="1382522"/>
    <lineage>
        <taxon>Eukaryota</taxon>
        <taxon>Fungi</taxon>
        <taxon>Dikarya</taxon>
        <taxon>Ascomycota</taxon>
        <taxon>Saccharomycotina</taxon>
        <taxon>Pichiomycetes</taxon>
        <taxon>Pichiales</taxon>
        <taxon>Pichiaceae</taxon>
        <taxon>Kuraishia</taxon>
    </lineage>
</organism>
<sequence length="585" mass="66039">MSVGLAPHTSNVEYFGPASNFSFVNQLNHYLRQLAILDLNTSEVELVDERQGLERYGMKMMQLQDHTSSRVFGVCDISLAKAVDLVEGYFETWHVPIPLFKTENVMKELREVWFAAYEGKTVDKALLAKVCLLLSIGSGATRFDSESPDDCPGLARDFYHLAREYMPKGVSEVSYSAAVLLLLMSLAEANLGDTSLSYVHSGTAVRTAIVVGLHKIDISKQPTEANKECHRAWCSISQWDKYWSFCVGKPPSGLEDYPSGQMYGPAFACEKEWPENPFPIHYEHMRMRVFFGGICSRVYSELYDKNKDLLSVFTCVEMLSKKVDNEYFGTAEPYMCASDVSKAADNPIYRNREWFWIRIYYLYLKLVIFRPFLVFCAYLKLSSTETTSEIQQLLTSGSESSVKVAITLARFVIDLNRAVPMRQPILFICTYLESACTVLLFYVVSHLKELTEEMSHEIWTILNDTCQFLRGANGPNVGSTKLIANDAIKSLQNILLTKQSTGTTFFDRLMQPLFNRNAADSPLGAVVSPNVVVSDTKQPNDFFGLSTTTPQDSCDETESPRSVKAPPSDSLEVFWQQTLDWMSYP</sequence>
<accession>W6MQC5</accession>
<dbReference type="PANTHER" id="PTHR47424:SF14">
    <property type="entry name" value="ZINC FINGER PROTEIN GRT1"/>
    <property type="match status" value="1"/>
</dbReference>
<feature type="region of interest" description="Disordered" evidence="4">
    <location>
        <begin position="542"/>
        <end position="569"/>
    </location>
</feature>
<evidence type="ECO:0000256" key="3">
    <source>
        <dbReference type="ARBA" id="ARBA00023242"/>
    </source>
</evidence>
<proteinExistence type="predicted"/>
<dbReference type="GO" id="GO:0008270">
    <property type="term" value="F:zinc ion binding"/>
    <property type="evidence" value="ECO:0007669"/>
    <property type="project" value="InterPro"/>
</dbReference>
<feature type="domain" description="Xylanolytic transcriptional activator regulatory" evidence="5">
    <location>
        <begin position="197"/>
        <end position="267"/>
    </location>
</feature>
<keyword evidence="7" id="KW-1185">Reference proteome</keyword>
<dbReference type="InterPro" id="IPR051127">
    <property type="entry name" value="Fungal_SecMet_Regulators"/>
</dbReference>
<evidence type="ECO:0000256" key="1">
    <source>
        <dbReference type="ARBA" id="ARBA00023015"/>
    </source>
</evidence>
<dbReference type="GO" id="GO:0006351">
    <property type="term" value="P:DNA-templated transcription"/>
    <property type="evidence" value="ECO:0007669"/>
    <property type="project" value="InterPro"/>
</dbReference>
<evidence type="ECO:0000313" key="6">
    <source>
        <dbReference type="EMBL" id="CDK28896.1"/>
    </source>
</evidence>
<keyword evidence="1" id="KW-0805">Transcription regulation</keyword>
<protein>
    <recommendedName>
        <fullName evidence="5">Xylanolytic transcriptional activator regulatory domain-containing protein</fullName>
    </recommendedName>
</protein>
<dbReference type="CDD" id="cd12148">
    <property type="entry name" value="fungal_TF_MHR"/>
    <property type="match status" value="1"/>
</dbReference>
<dbReference type="STRING" id="1382522.W6MQC5"/>
<dbReference type="RefSeq" id="XP_022460886.1">
    <property type="nucleotide sequence ID" value="XM_022606012.1"/>
</dbReference>
<dbReference type="Proteomes" id="UP000019384">
    <property type="component" value="Unassembled WGS sequence"/>
</dbReference>
<keyword evidence="3" id="KW-0539">Nucleus</keyword>
<feature type="compositionally biased region" description="Polar residues" evidence="4">
    <location>
        <begin position="542"/>
        <end position="552"/>
    </location>
</feature>
<dbReference type="Pfam" id="PF04082">
    <property type="entry name" value="Fungal_trans"/>
    <property type="match status" value="1"/>
</dbReference>